<proteinExistence type="inferred from homology"/>
<evidence type="ECO:0000256" key="3">
    <source>
        <dbReference type="ARBA" id="ARBA00022692"/>
    </source>
</evidence>
<feature type="transmembrane region" description="Helical" evidence="6">
    <location>
        <begin position="20"/>
        <end position="45"/>
    </location>
</feature>
<dbReference type="InterPro" id="IPR004307">
    <property type="entry name" value="TspO_MBR"/>
</dbReference>
<feature type="transmembrane region" description="Helical" evidence="6">
    <location>
        <begin position="127"/>
        <end position="145"/>
    </location>
</feature>
<dbReference type="PANTHER" id="PTHR10057">
    <property type="entry name" value="PERIPHERAL-TYPE BENZODIAZEPINE RECEPTOR"/>
    <property type="match status" value="1"/>
</dbReference>
<feature type="transmembrane region" description="Helical" evidence="6">
    <location>
        <begin position="66"/>
        <end position="88"/>
    </location>
</feature>
<sequence>MEEVKEYLGVHPRMPNWETAHMGTFQSLAISIAVPVVAGFLVSMLGQKEILTWYRTLNKPSWQPPAFLFGPVWTTIYTLCGLCSWLVWTHGGFEKQRAPLTLYGINMLFNLAWNPTFFFFHAMQVAFWDAAGIVVTLALVIPAFYQVEPLAGLLMLPYLAWATFALYLNSTLINMNPQEFTPKELKASGEAGVKVE</sequence>
<dbReference type="FunFam" id="1.20.1260.100:FF:000001">
    <property type="entry name" value="translocator protein 2"/>
    <property type="match status" value="1"/>
</dbReference>
<dbReference type="CDD" id="cd15904">
    <property type="entry name" value="TSPO_MBR"/>
    <property type="match status" value="1"/>
</dbReference>
<evidence type="ECO:0000256" key="1">
    <source>
        <dbReference type="ARBA" id="ARBA00004141"/>
    </source>
</evidence>
<evidence type="ECO:0000256" key="4">
    <source>
        <dbReference type="ARBA" id="ARBA00022989"/>
    </source>
</evidence>
<evidence type="ECO:0000256" key="2">
    <source>
        <dbReference type="ARBA" id="ARBA00007524"/>
    </source>
</evidence>
<dbReference type="InterPro" id="IPR038330">
    <property type="entry name" value="TspO/MBR-related_sf"/>
</dbReference>
<keyword evidence="3 6" id="KW-0812">Transmembrane</keyword>
<comment type="similarity">
    <text evidence="2">Belongs to the TspO/BZRP family.</text>
</comment>
<keyword evidence="4 6" id="KW-1133">Transmembrane helix</keyword>
<accession>A0AAV1HYC2</accession>
<dbReference type="AlphaFoldDB" id="A0AAV1HYC2"/>
<reference evidence="7 8" key="1">
    <citation type="submission" date="2023-10" db="EMBL/GenBank/DDBJ databases">
        <authorList>
            <person name="Maclean D."/>
            <person name="Macfadyen A."/>
        </authorList>
    </citation>
    <scope>NUCLEOTIDE SEQUENCE [LARGE SCALE GENOMIC DNA]</scope>
</reference>
<evidence type="ECO:0000313" key="8">
    <source>
        <dbReference type="Proteomes" id="UP001314263"/>
    </source>
</evidence>
<comment type="subcellular location">
    <subcellularLocation>
        <location evidence="1">Membrane</location>
        <topology evidence="1">Multi-pass membrane protein</topology>
    </subcellularLocation>
</comment>
<dbReference type="GO" id="GO:0016020">
    <property type="term" value="C:membrane"/>
    <property type="evidence" value="ECO:0007669"/>
    <property type="project" value="UniProtKB-SubCell"/>
</dbReference>
<name>A0AAV1HYC2_9CHLO</name>
<organism evidence="7 8">
    <name type="scientific">Coccomyxa viridis</name>
    <dbReference type="NCBI Taxonomy" id="1274662"/>
    <lineage>
        <taxon>Eukaryota</taxon>
        <taxon>Viridiplantae</taxon>
        <taxon>Chlorophyta</taxon>
        <taxon>core chlorophytes</taxon>
        <taxon>Trebouxiophyceae</taxon>
        <taxon>Trebouxiophyceae incertae sedis</taxon>
        <taxon>Coccomyxaceae</taxon>
        <taxon>Coccomyxa</taxon>
    </lineage>
</organism>
<evidence type="ECO:0000313" key="7">
    <source>
        <dbReference type="EMBL" id="CAK0754114.1"/>
    </source>
</evidence>
<feature type="transmembrane region" description="Helical" evidence="6">
    <location>
        <begin position="100"/>
        <end position="120"/>
    </location>
</feature>
<dbReference type="Gene3D" id="1.20.1260.100">
    <property type="entry name" value="TspO/MBR protein"/>
    <property type="match status" value="1"/>
</dbReference>
<dbReference type="EMBL" id="CAUYUE010000003">
    <property type="protein sequence ID" value="CAK0754114.1"/>
    <property type="molecule type" value="Genomic_DNA"/>
</dbReference>
<dbReference type="Proteomes" id="UP001314263">
    <property type="component" value="Unassembled WGS sequence"/>
</dbReference>
<dbReference type="PANTHER" id="PTHR10057:SF0">
    <property type="entry name" value="TRANSLOCATOR PROTEIN"/>
    <property type="match status" value="1"/>
</dbReference>
<gene>
    <name evidence="7" type="ORF">CVIRNUC_002272</name>
</gene>
<keyword evidence="8" id="KW-1185">Reference proteome</keyword>
<comment type="caution">
    <text evidence="7">The sequence shown here is derived from an EMBL/GenBank/DDBJ whole genome shotgun (WGS) entry which is preliminary data.</text>
</comment>
<dbReference type="GO" id="GO:0033013">
    <property type="term" value="P:tetrapyrrole metabolic process"/>
    <property type="evidence" value="ECO:0007669"/>
    <property type="project" value="UniProtKB-ARBA"/>
</dbReference>
<evidence type="ECO:0000256" key="6">
    <source>
        <dbReference type="SAM" id="Phobius"/>
    </source>
</evidence>
<evidence type="ECO:0000256" key="5">
    <source>
        <dbReference type="ARBA" id="ARBA00023136"/>
    </source>
</evidence>
<feature type="transmembrane region" description="Helical" evidence="6">
    <location>
        <begin position="151"/>
        <end position="168"/>
    </location>
</feature>
<keyword evidence="5 6" id="KW-0472">Membrane</keyword>
<protein>
    <submittedName>
        <fullName evidence="7">Uncharacterized protein</fullName>
    </submittedName>
</protein>
<dbReference type="Pfam" id="PF03073">
    <property type="entry name" value="TspO_MBR"/>
    <property type="match status" value="1"/>
</dbReference>